<sequence>MAEHKGQDNEITSKDKYSTTLEITSLSGERTFRQISFFKEVGQAPNMGDFIQLIKTELGEEVEIETLQPYWVFKTVLGHPTNIKNIRVVRTMKDNTFQKVTLL</sequence>
<gene>
    <name evidence="1" type="ORF">U9M73_06080</name>
</gene>
<name>A0ABU5PI03_9BACL</name>
<dbReference type="EMBL" id="JAYERP010000001">
    <property type="protein sequence ID" value="MEA3569564.1"/>
    <property type="molecule type" value="Genomic_DNA"/>
</dbReference>
<dbReference type="RefSeq" id="WP_009223317.1">
    <property type="nucleotide sequence ID" value="NZ_CBCSKM010000023.1"/>
</dbReference>
<accession>A0ABU5PI03</accession>
<evidence type="ECO:0000313" key="2">
    <source>
        <dbReference type="Proteomes" id="UP001292216"/>
    </source>
</evidence>
<comment type="caution">
    <text evidence="1">The sequence shown here is derived from an EMBL/GenBank/DDBJ whole genome shotgun (WGS) entry which is preliminary data.</text>
</comment>
<evidence type="ECO:0000313" key="1">
    <source>
        <dbReference type="EMBL" id="MEA3569564.1"/>
    </source>
</evidence>
<keyword evidence="2" id="KW-1185">Reference proteome</keyword>
<protein>
    <submittedName>
        <fullName evidence="1">Uncharacterized protein</fullName>
    </submittedName>
</protein>
<dbReference type="Proteomes" id="UP001292216">
    <property type="component" value="Unassembled WGS sequence"/>
</dbReference>
<reference evidence="1 2" key="1">
    <citation type="submission" date="2023-12" db="EMBL/GenBank/DDBJ databases">
        <title>Whole genome sequencing of Paenibacillus phoenicis isolated from the Phoenix Mars Lander spacecraft assembly facility.</title>
        <authorList>
            <person name="Garcia A."/>
            <person name="Venkateswaran K."/>
        </authorList>
    </citation>
    <scope>NUCLEOTIDE SEQUENCE [LARGE SCALE GENOMIC DNA]</scope>
    <source>
        <strain evidence="1 2">3PO2SA</strain>
    </source>
</reference>
<organism evidence="1 2">
    <name type="scientific">Paenibacillus phoenicis</name>
    <dbReference type="NCBI Taxonomy" id="554117"/>
    <lineage>
        <taxon>Bacteria</taxon>
        <taxon>Bacillati</taxon>
        <taxon>Bacillota</taxon>
        <taxon>Bacilli</taxon>
        <taxon>Bacillales</taxon>
        <taxon>Paenibacillaceae</taxon>
        <taxon>Paenibacillus</taxon>
    </lineage>
</organism>
<proteinExistence type="predicted"/>